<feature type="transmembrane region" description="Helical" evidence="8">
    <location>
        <begin position="7"/>
        <end position="25"/>
    </location>
</feature>
<evidence type="ECO:0000313" key="9">
    <source>
        <dbReference type="EMBL" id="NWN90267.1"/>
    </source>
</evidence>
<feature type="transmembrane region" description="Helical" evidence="8">
    <location>
        <begin position="249"/>
        <end position="279"/>
    </location>
</feature>
<evidence type="ECO:0000256" key="5">
    <source>
        <dbReference type="ARBA" id="ARBA00022692"/>
    </source>
</evidence>
<proteinExistence type="inferred from homology"/>
<keyword evidence="10" id="KW-1185">Reference proteome</keyword>
<dbReference type="PANTHER" id="PTHR21716:SF53">
    <property type="entry name" value="PERMEASE PERM-RELATED"/>
    <property type="match status" value="1"/>
</dbReference>
<evidence type="ECO:0000256" key="1">
    <source>
        <dbReference type="ARBA" id="ARBA00004651"/>
    </source>
</evidence>
<dbReference type="InterPro" id="IPR002549">
    <property type="entry name" value="AI-2E-like"/>
</dbReference>
<keyword evidence="6 8" id="KW-1133">Transmembrane helix</keyword>
<feature type="transmembrane region" description="Helical" evidence="8">
    <location>
        <begin position="318"/>
        <end position="340"/>
    </location>
</feature>
<name>A0A851HN37_9GAMM</name>
<evidence type="ECO:0000256" key="7">
    <source>
        <dbReference type="ARBA" id="ARBA00023136"/>
    </source>
</evidence>
<organism evidence="9 10">
    <name type="scientific">Marinobacter adhaerens</name>
    <dbReference type="NCBI Taxonomy" id="1033846"/>
    <lineage>
        <taxon>Bacteria</taxon>
        <taxon>Pseudomonadati</taxon>
        <taxon>Pseudomonadota</taxon>
        <taxon>Gammaproteobacteria</taxon>
        <taxon>Pseudomonadales</taxon>
        <taxon>Marinobacteraceae</taxon>
        <taxon>Marinobacter</taxon>
    </lineage>
</organism>
<reference evidence="9 10" key="1">
    <citation type="submission" date="2020-03" db="EMBL/GenBank/DDBJ databases">
        <title>Metagenomic, metatranscriptomic, and metabolomic analyses revealed the key microbes and metabolic features during the fermentation of ganjang, Korean traditional soy sauce.</title>
        <authorList>
            <person name="Chun B.H."/>
            <person name="Jeon C.O."/>
        </authorList>
    </citation>
    <scope>NUCLEOTIDE SEQUENCE [LARGE SCALE GENOMIC DNA]</scope>
    <source>
        <strain evidence="9 10">KG14</strain>
    </source>
</reference>
<dbReference type="EMBL" id="JABEVQ010000001">
    <property type="protein sequence ID" value="NWN90267.1"/>
    <property type="molecule type" value="Genomic_DNA"/>
</dbReference>
<evidence type="ECO:0000313" key="10">
    <source>
        <dbReference type="Proteomes" id="UP000536442"/>
    </source>
</evidence>
<gene>
    <name evidence="9" type="ORF">HLV39_01980</name>
</gene>
<dbReference type="Proteomes" id="UP000536442">
    <property type="component" value="Unassembled WGS sequence"/>
</dbReference>
<dbReference type="GO" id="GO:0005886">
    <property type="term" value="C:plasma membrane"/>
    <property type="evidence" value="ECO:0007669"/>
    <property type="project" value="UniProtKB-SubCell"/>
</dbReference>
<feature type="transmembrane region" description="Helical" evidence="8">
    <location>
        <begin position="221"/>
        <end position="243"/>
    </location>
</feature>
<evidence type="ECO:0000256" key="6">
    <source>
        <dbReference type="ARBA" id="ARBA00022989"/>
    </source>
</evidence>
<feature type="transmembrane region" description="Helical" evidence="8">
    <location>
        <begin position="61"/>
        <end position="81"/>
    </location>
</feature>
<feature type="transmembrane region" description="Helical" evidence="8">
    <location>
        <begin position="165"/>
        <end position="189"/>
    </location>
</feature>
<evidence type="ECO:0000256" key="3">
    <source>
        <dbReference type="ARBA" id="ARBA00022448"/>
    </source>
</evidence>
<protein>
    <submittedName>
        <fullName evidence="9">AI-2E family transporter</fullName>
    </submittedName>
</protein>
<dbReference type="AlphaFoldDB" id="A0A851HN37"/>
<comment type="caution">
    <text evidence="9">The sequence shown here is derived from an EMBL/GenBank/DDBJ whole genome shotgun (WGS) entry which is preliminary data.</text>
</comment>
<keyword evidence="5 8" id="KW-0812">Transmembrane</keyword>
<keyword evidence="3" id="KW-0813">Transport</keyword>
<sequence>MLTEAISIRSVALVSLTTMASLVFINWAQAILLPLVVAVMISYALAPLVSTLDRLKIPRPLSAALVLICLLSAIAAASVPLQNEAMAILDKVPIAINEFQRNESRSQPREEGIMEKAQAAAQKIEESTAQDDTSPSQEQRRATPVRIVDKPMDIQQYVLKGSPAALVLVSQMFSVLLLVYFILAAGSLYKRKIVKISGPSFGRMRKAARILDDFHRQVRRFLFVMLLGALFVGLLTWVAFLALGVEQAMLWGVIAGVASAIPYLGPFLVLVGTSVAAFIQFGEINMAILVGSTSLLITSIQGYLLTPWLTSQVSSLNAVVIFIGLLFWGWLWGPVGLVIATPILMIIKSLCDHVVNLRPVGELLGK</sequence>
<comment type="subcellular location">
    <subcellularLocation>
        <location evidence="1">Cell membrane</location>
        <topology evidence="1">Multi-pass membrane protein</topology>
    </subcellularLocation>
</comment>
<keyword evidence="7 8" id="KW-0472">Membrane</keyword>
<evidence type="ECO:0000256" key="2">
    <source>
        <dbReference type="ARBA" id="ARBA00009773"/>
    </source>
</evidence>
<keyword evidence="4" id="KW-1003">Cell membrane</keyword>
<dbReference type="Pfam" id="PF01594">
    <property type="entry name" value="AI-2E_transport"/>
    <property type="match status" value="1"/>
</dbReference>
<accession>A0A851HN37</accession>
<comment type="similarity">
    <text evidence="2">Belongs to the autoinducer-2 exporter (AI-2E) (TC 2.A.86) family.</text>
</comment>
<feature type="transmembrane region" description="Helical" evidence="8">
    <location>
        <begin position="31"/>
        <end position="49"/>
    </location>
</feature>
<evidence type="ECO:0000256" key="4">
    <source>
        <dbReference type="ARBA" id="ARBA00022475"/>
    </source>
</evidence>
<feature type="transmembrane region" description="Helical" evidence="8">
    <location>
        <begin position="286"/>
        <end position="306"/>
    </location>
</feature>
<evidence type="ECO:0000256" key="8">
    <source>
        <dbReference type="SAM" id="Phobius"/>
    </source>
</evidence>
<dbReference type="PANTHER" id="PTHR21716">
    <property type="entry name" value="TRANSMEMBRANE PROTEIN"/>
    <property type="match status" value="1"/>
</dbReference>